<dbReference type="GO" id="GO:0006364">
    <property type="term" value="P:rRNA processing"/>
    <property type="evidence" value="ECO:0007669"/>
    <property type="project" value="UniProtKB-KW"/>
</dbReference>
<comment type="subcellular location">
    <subcellularLocation>
        <location evidence="1">Nucleus</location>
    </subcellularLocation>
</comment>
<comment type="caution">
    <text evidence="6">The sequence shown here is derived from an EMBL/GenBank/DDBJ whole genome shotgun (WGS) entry which is preliminary data.</text>
</comment>
<dbReference type="Pfam" id="PF05997">
    <property type="entry name" value="Nop52"/>
    <property type="match status" value="1"/>
</dbReference>
<organism evidence="6 7">
    <name type="scientific">Rhizoctonia solani</name>
    <dbReference type="NCBI Taxonomy" id="456999"/>
    <lineage>
        <taxon>Eukaryota</taxon>
        <taxon>Fungi</taxon>
        <taxon>Dikarya</taxon>
        <taxon>Basidiomycota</taxon>
        <taxon>Agaricomycotina</taxon>
        <taxon>Agaricomycetes</taxon>
        <taxon>Cantharellales</taxon>
        <taxon>Ceratobasidiaceae</taxon>
        <taxon>Rhizoctonia</taxon>
    </lineage>
</organism>
<dbReference type="GO" id="GO:0030688">
    <property type="term" value="C:preribosome, small subunit precursor"/>
    <property type="evidence" value="ECO:0007669"/>
    <property type="project" value="InterPro"/>
</dbReference>
<accession>A0A8H2X4Z1</accession>
<evidence type="ECO:0000313" key="7">
    <source>
        <dbReference type="Proteomes" id="UP000663888"/>
    </source>
</evidence>
<feature type="compositionally biased region" description="Polar residues" evidence="5">
    <location>
        <begin position="1"/>
        <end position="10"/>
    </location>
</feature>
<gene>
    <name evidence="6" type="ORF">RDB_LOCUS17846</name>
</gene>
<keyword evidence="4" id="KW-0539">Nucleus</keyword>
<evidence type="ECO:0000256" key="1">
    <source>
        <dbReference type="ARBA" id="ARBA00004123"/>
    </source>
</evidence>
<dbReference type="AlphaFoldDB" id="A0A8H2X4Z1"/>
<evidence type="ECO:0000256" key="2">
    <source>
        <dbReference type="ARBA" id="ARBA00006374"/>
    </source>
</evidence>
<feature type="region of interest" description="Disordered" evidence="5">
    <location>
        <begin position="237"/>
        <end position="256"/>
    </location>
</feature>
<sequence>MSGSSSTSGPKQEVPPLGKYLASTEKKTRDKAIKSLATFLSDDSQKAMSPSERAKLWKGLFYCFWMSDKPLVQQDLSSELANLVLVIPSLESAVGFVHGFWEAMVREWAGIDRYRINKYYMLIRRFVNATFRLLLKHEWNNEACDAINGILQGSGGPLCPDDKTVPASLSYHLADIYLEELDKALDTSDKDGKTPLITLLNPFIHLASRTSNKITYGRMQTTLFTPLLDTLIAHTKTPGTDAVDSQQRKRKRSSEMYSNLVESVCKPEIQAEDTAPATSPHDVAREVLKAIFDVAGQADTKDANRRKMYALWKGRMEEIEGAPEEDKVNR</sequence>
<reference evidence="6" key="1">
    <citation type="submission" date="2021-01" db="EMBL/GenBank/DDBJ databases">
        <authorList>
            <person name="Kaushik A."/>
        </authorList>
    </citation>
    <scope>NUCLEOTIDE SEQUENCE</scope>
    <source>
        <strain evidence="6">AG4-R118</strain>
    </source>
</reference>
<dbReference type="EMBL" id="CAJMWX010000413">
    <property type="protein sequence ID" value="CAE6416586.1"/>
    <property type="molecule type" value="Genomic_DNA"/>
</dbReference>
<dbReference type="GO" id="GO:0005634">
    <property type="term" value="C:nucleus"/>
    <property type="evidence" value="ECO:0007669"/>
    <property type="project" value="UniProtKB-SubCell"/>
</dbReference>
<evidence type="ECO:0000313" key="6">
    <source>
        <dbReference type="EMBL" id="CAE6416586.1"/>
    </source>
</evidence>
<comment type="similarity">
    <text evidence="2">Belongs to the RRP1 family.</text>
</comment>
<evidence type="ECO:0000256" key="5">
    <source>
        <dbReference type="SAM" id="MobiDB-lite"/>
    </source>
</evidence>
<name>A0A8H2X4Z1_9AGAM</name>
<dbReference type="PANTHER" id="PTHR13026:SF0">
    <property type="entry name" value="RIBOSOMAL RNA PROCESSING 1B"/>
    <property type="match status" value="1"/>
</dbReference>
<evidence type="ECO:0008006" key="8">
    <source>
        <dbReference type="Google" id="ProtNLM"/>
    </source>
</evidence>
<proteinExistence type="inferred from homology"/>
<dbReference type="InterPro" id="IPR010301">
    <property type="entry name" value="RRP1"/>
</dbReference>
<evidence type="ECO:0000256" key="3">
    <source>
        <dbReference type="ARBA" id="ARBA00022552"/>
    </source>
</evidence>
<dbReference type="Proteomes" id="UP000663888">
    <property type="component" value="Unassembled WGS sequence"/>
</dbReference>
<protein>
    <recommendedName>
        <fullName evidence="8">Nop52-domain-containing protein</fullName>
    </recommendedName>
</protein>
<dbReference type="PANTHER" id="PTHR13026">
    <property type="entry name" value="NNP-1 PROTEIN NOVEL NUCLEAR PROTEIN 1 NOP52"/>
    <property type="match status" value="1"/>
</dbReference>
<keyword evidence="3" id="KW-0698">rRNA processing</keyword>
<evidence type="ECO:0000256" key="4">
    <source>
        <dbReference type="ARBA" id="ARBA00023242"/>
    </source>
</evidence>
<feature type="region of interest" description="Disordered" evidence="5">
    <location>
        <begin position="1"/>
        <end position="26"/>
    </location>
</feature>